<evidence type="ECO:0000256" key="1">
    <source>
        <dbReference type="SAM" id="MobiDB-lite"/>
    </source>
</evidence>
<feature type="domain" description="DUF7929" evidence="2">
    <location>
        <begin position="80"/>
        <end position="254"/>
    </location>
</feature>
<feature type="compositionally biased region" description="Polar residues" evidence="1">
    <location>
        <begin position="156"/>
        <end position="168"/>
    </location>
</feature>
<sequence>MKDLALSPLVANTQTTVMETIMKPLSYARRGARWLMAAGIAVATLTPVQSFAFDVYTAVTQPKLDFDNPRVVNPEPGRLVPFFTKKGGQRSCDYVEYFLSFGVRGDPQNFTNPSLAALLKKAQLDFKDVLPHGVQIVSVHVAGDGTDSSGGPLPGASTSTSTNPNDTATVSDFRLSADDLDGVGAPNERVITFQITAKIDHAAFPAPTMVDNQGLIKVTNGTGTGSIIPSQDPGKPDDGNIATGEKTSIKIDVTKCDKQPPPPTDHECFKVERGTVDCVPGGGAFIYHMPVGPEMGGKWVQLSTTTSGITIIPDTQQVPAGGGVLNWKIIGASPGETIHIIVTGINTYAGPKEGWGLCCTQTIDIVIPPDLKCPPRDKEPDLKVEKHADVPRCTMAGGCDFTIRVTNVGTAPYNGKIVLDEVTLPAGSTLSSGPNPPWVCVPGTTPMVCTYPVTTLNPGAFVDLKLGFKPAAGWQGSALRNCATYNYAASGKPLFGSQSNDRGCASIPICRRGDRDRDCQPPVEKKVDLILKKRARSEVCTADGVCFFVIDIINNGTSTYNGPLTVIDAYPGGAPTSSTFGPSPPWTCGPNGPGQFRCDDPGIALPPGASTSIVVKAVMPASYRSDTVENCAEVKAIPGEVDLTNNKACAKEGFRHPNGGQPGLRITKVCNGSLAGAATVSCRITVISTGTTAPTGPVRITESATLISGGTNVTIQTVTPDGPDWSCAPVPANAVSCGIPGSVMTPGTSRHFDVTLSSEKPFENCARGSYGPAPGDDVVHPIDPACVKGGGGSTIRVEKTGDRECKLGQPCSFDITITNDGTSPFSGPVRIGDAIGVDGLGRLDGVAITSIEPPFGCSPEPTTLPASCIANLTLGAGESQSHHVIVVIPDDGRLANLQGNVNGQNCVGVLSPDTRVQGGGDVLAGDQTNVQGDRGKAYACHPFIITHEVKNECSPGFVMNDAGRCVCPEGTTFRNGQCTGGGTHLLPLPVPPPKRCVLLEGQIRTEDGRCVCPRGTELENGACVKIDQPNCTIPGSVPTSDGNSCYCPDGTHLDRQANACVRDRPKPEQCTIRGQVHDADGDCICPQGTEVRNGACRPVRPKPQQCTIRGQIQNSDGDCVCPSGTEVRGNACRPIRPKPDQCTIRGQIHNANGDCVCPDGTEVRGNVCRPVRPKPDQCTIRGQVHDGDGNCVCPRGTEVQGNACRRKQPTQEQCDIRGQVHNQSGDCVCPRGTEVINGACRKPRQQTECAPGSQMINGQCQPIMRRHCPEGTIGRFPNCRPIRGRPSLEINPGQLLQILPRRRQQTDQEQDPVPNRILKLQQQ</sequence>
<proteinExistence type="predicted"/>
<feature type="region of interest" description="Disordered" evidence="1">
    <location>
        <begin position="143"/>
        <end position="168"/>
    </location>
</feature>
<dbReference type="EMBL" id="CP033367">
    <property type="protein sequence ID" value="QKD00757.1"/>
    <property type="molecule type" value="Genomic_DNA"/>
</dbReference>
<name>A0A6M7WFD3_RHILI</name>
<evidence type="ECO:0000313" key="3">
    <source>
        <dbReference type="EMBL" id="QKD00757.1"/>
    </source>
</evidence>
<dbReference type="Proteomes" id="UP000503017">
    <property type="component" value="Chromosome"/>
</dbReference>
<evidence type="ECO:0000313" key="4">
    <source>
        <dbReference type="Proteomes" id="UP000503017"/>
    </source>
</evidence>
<feature type="region of interest" description="Disordered" evidence="1">
    <location>
        <begin position="1302"/>
        <end position="1323"/>
    </location>
</feature>
<organism evidence="3 4">
    <name type="scientific">Mesorhizobium loti R88b</name>
    <dbReference type="NCBI Taxonomy" id="935548"/>
    <lineage>
        <taxon>Bacteria</taxon>
        <taxon>Pseudomonadati</taxon>
        <taxon>Pseudomonadota</taxon>
        <taxon>Alphaproteobacteria</taxon>
        <taxon>Hyphomicrobiales</taxon>
        <taxon>Phyllobacteriaceae</taxon>
        <taxon>Mesorhizobium</taxon>
    </lineage>
</organism>
<reference evidence="3 4" key="1">
    <citation type="submission" date="2018-10" db="EMBL/GenBank/DDBJ databases">
        <authorList>
            <person name="Perry B.J."/>
            <person name="Sullivan J.T."/>
            <person name="Murphy R.J.T."/>
            <person name="Ramsay J.P."/>
            <person name="Ronson C.W."/>
        </authorList>
    </citation>
    <scope>NUCLEOTIDE SEQUENCE [LARGE SCALE GENOMIC DNA]</scope>
    <source>
        <strain evidence="3 4">R88b</strain>
    </source>
</reference>
<dbReference type="Pfam" id="PF25551">
    <property type="entry name" value="DUF7929"/>
    <property type="match status" value="1"/>
</dbReference>
<evidence type="ECO:0000259" key="2">
    <source>
        <dbReference type="Pfam" id="PF25551"/>
    </source>
</evidence>
<dbReference type="RefSeq" id="WP_027032238.1">
    <property type="nucleotide sequence ID" value="NZ_CP033367.1"/>
</dbReference>
<protein>
    <recommendedName>
        <fullName evidence="2">DUF7929 domain-containing protein</fullName>
    </recommendedName>
</protein>
<accession>A0A6M7WFD3</accession>
<dbReference type="InterPro" id="IPR057689">
    <property type="entry name" value="DUF7929"/>
</dbReference>
<gene>
    <name evidence="3" type="ORF">EB235_04045</name>
</gene>